<dbReference type="InterPro" id="IPR050678">
    <property type="entry name" value="DNA_Partitioning_ATPase"/>
</dbReference>
<dbReference type="InterPro" id="IPR027417">
    <property type="entry name" value="P-loop_NTPase"/>
</dbReference>
<dbReference type="PANTHER" id="PTHR13696:SF52">
    <property type="entry name" value="PARA FAMILY PROTEIN CT_582"/>
    <property type="match status" value="1"/>
</dbReference>
<keyword evidence="3" id="KW-1185">Reference proteome</keyword>
<gene>
    <name evidence="2" type="primary">parA</name>
    <name evidence="2" type="ORF">GOEFS_108_00100</name>
</gene>
<name>H0R599_9ACTN</name>
<organism evidence="2 3">
    <name type="scientific">Gordonia effusa NBRC 100432</name>
    <dbReference type="NCBI Taxonomy" id="1077974"/>
    <lineage>
        <taxon>Bacteria</taxon>
        <taxon>Bacillati</taxon>
        <taxon>Actinomycetota</taxon>
        <taxon>Actinomycetes</taxon>
        <taxon>Mycobacteriales</taxon>
        <taxon>Gordoniaceae</taxon>
        <taxon>Gordonia</taxon>
    </lineage>
</organism>
<comment type="caution">
    <text evidence="2">The sequence shown here is derived from an EMBL/GenBank/DDBJ whole genome shotgun (WGS) entry which is preliminary data.</text>
</comment>
<dbReference type="STRING" id="1077974.GOEFS_108_00100"/>
<feature type="domain" description="AAA" evidence="1">
    <location>
        <begin position="12"/>
        <end position="188"/>
    </location>
</feature>
<accession>H0R599</accession>
<dbReference type="SUPFAM" id="SSF52540">
    <property type="entry name" value="P-loop containing nucleoside triphosphate hydrolases"/>
    <property type="match status" value="1"/>
</dbReference>
<dbReference type="CDD" id="cd02042">
    <property type="entry name" value="ParAB_family"/>
    <property type="match status" value="1"/>
</dbReference>
<dbReference type="Proteomes" id="UP000035034">
    <property type="component" value="Unassembled WGS sequence"/>
</dbReference>
<protein>
    <submittedName>
        <fullName evidence="2">Chromosome partitioning protein ParA</fullName>
    </submittedName>
</protein>
<evidence type="ECO:0000313" key="3">
    <source>
        <dbReference type="Proteomes" id="UP000035034"/>
    </source>
</evidence>
<dbReference type="Pfam" id="PF13614">
    <property type="entry name" value="AAA_31"/>
    <property type="match status" value="1"/>
</dbReference>
<dbReference type="AlphaFoldDB" id="H0R599"/>
<dbReference type="PANTHER" id="PTHR13696">
    <property type="entry name" value="P-LOOP CONTAINING NUCLEOSIDE TRIPHOSPHATE HYDROLASE"/>
    <property type="match status" value="1"/>
</dbReference>
<evidence type="ECO:0000259" key="1">
    <source>
        <dbReference type="Pfam" id="PF13614"/>
    </source>
</evidence>
<evidence type="ECO:0000313" key="2">
    <source>
        <dbReference type="EMBL" id="GAB20250.1"/>
    </source>
</evidence>
<reference evidence="2 3" key="1">
    <citation type="submission" date="2011-12" db="EMBL/GenBank/DDBJ databases">
        <title>Whole genome shotgun sequence of Gordonia effusa NBRC 100432.</title>
        <authorList>
            <person name="Yoshida I."/>
            <person name="Takarada H."/>
            <person name="Hosoyama A."/>
            <person name="Tsuchikane K."/>
            <person name="Katsumata H."/>
            <person name="Yamazaki S."/>
            <person name="Fujita N."/>
        </authorList>
    </citation>
    <scope>NUCLEOTIDE SEQUENCE [LARGE SCALE GENOMIC DNA]</scope>
    <source>
        <strain evidence="2 3">NBRC 100432</strain>
    </source>
</reference>
<dbReference type="Gene3D" id="3.40.50.300">
    <property type="entry name" value="P-loop containing nucleotide triphosphate hydrolases"/>
    <property type="match status" value="1"/>
</dbReference>
<dbReference type="OrthoDB" id="9815116at2"/>
<sequence>MNTGMPTDLYALAVAMKKGGVGKTTTAINLAYEFSMAGYRVLLLDLDPQTNATDGLGITIDDSDGTLYEVLTPARSDRMPLADVIKKSNSGVDVAPADDSMYKLDESGLGPGGENRLKVALATVADDYDIVVMDCPPSLGSLTISALAAATDVMAVVAPGGPDELKGLTRLAETVYEAQDLLNPSVDIRHVLLANYDGRSALAKDIRRNLQRDWADEYLGEISRTVRVGEAKARQVPVSVHRPDSYAAKDYHSATQTLINRISARQEGK</sequence>
<proteinExistence type="predicted"/>
<dbReference type="InterPro" id="IPR025669">
    <property type="entry name" value="AAA_dom"/>
</dbReference>
<dbReference type="eggNOG" id="COG1192">
    <property type="taxonomic scope" value="Bacteria"/>
</dbReference>
<dbReference type="EMBL" id="BAEH01000108">
    <property type="protein sequence ID" value="GAB20250.1"/>
    <property type="molecule type" value="Genomic_DNA"/>
</dbReference>